<evidence type="ECO:0000256" key="1">
    <source>
        <dbReference type="SAM" id="MobiDB-lite"/>
    </source>
</evidence>
<sequence>MSVNAVNLRSVRLNQRRIAAMFGASKQVTVPALPAMNYSDISLEKLFKSGFYKSIENSRKVKVSPRNALQIDSNHLRSFYNMQREIEDGVSKKIESIRKRAEDIDAEQVEKDMKPRRIGGKDRNGKKRKYIGKKMHQTRNISRPVLETTDGTLPSSSNKKWKNSKGVMSTNGHLGEVNQNSFDSTNSDQSLKERQRLDKETEEEKERIPYRLPKLQIPHTLSQTNNLRQLPDNPGPRIEEGEASSAEAFSLISLGEESNSPTTQENQEQQTRLQHIKDESDIVTTQQRTMDEKTRPRRKKLKREGTNPLVVGSLDRSRGGVFELETNDTADRPHTPEMERTKDDIDKEELASVEQSMSVDDDNFSDTQEEYLELDLQTTIKSKPIPKVKWDPNSRSDIMRRKLNNLMRKRRMARLDRIRLGVFMKKRLS</sequence>
<feature type="compositionally biased region" description="Basic and acidic residues" evidence="1">
    <location>
        <begin position="190"/>
        <end position="209"/>
    </location>
</feature>
<reference evidence="2 3" key="1">
    <citation type="journal article" date="2017" name="PLoS Biol.">
        <title>The sea cucumber genome provides insights into morphological evolution and visceral regeneration.</title>
        <authorList>
            <person name="Zhang X."/>
            <person name="Sun L."/>
            <person name="Yuan J."/>
            <person name="Sun Y."/>
            <person name="Gao Y."/>
            <person name="Zhang L."/>
            <person name="Li S."/>
            <person name="Dai H."/>
            <person name="Hamel J.F."/>
            <person name="Liu C."/>
            <person name="Yu Y."/>
            <person name="Liu S."/>
            <person name="Lin W."/>
            <person name="Guo K."/>
            <person name="Jin S."/>
            <person name="Xu P."/>
            <person name="Storey K.B."/>
            <person name="Huan P."/>
            <person name="Zhang T."/>
            <person name="Zhou Y."/>
            <person name="Zhang J."/>
            <person name="Lin C."/>
            <person name="Li X."/>
            <person name="Xing L."/>
            <person name="Huo D."/>
            <person name="Sun M."/>
            <person name="Wang L."/>
            <person name="Mercier A."/>
            <person name="Li F."/>
            <person name="Yang H."/>
            <person name="Xiang J."/>
        </authorList>
    </citation>
    <scope>NUCLEOTIDE SEQUENCE [LARGE SCALE GENOMIC DNA]</scope>
    <source>
        <strain evidence="2">Shaxun</strain>
        <tissue evidence="2">Muscle</tissue>
    </source>
</reference>
<gene>
    <name evidence="2" type="ORF">BSL78_17096</name>
</gene>
<organism evidence="2 3">
    <name type="scientific">Stichopus japonicus</name>
    <name type="common">Sea cucumber</name>
    <dbReference type="NCBI Taxonomy" id="307972"/>
    <lineage>
        <taxon>Eukaryota</taxon>
        <taxon>Metazoa</taxon>
        <taxon>Echinodermata</taxon>
        <taxon>Eleutherozoa</taxon>
        <taxon>Echinozoa</taxon>
        <taxon>Holothuroidea</taxon>
        <taxon>Aspidochirotacea</taxon>
        <taxon>Aspidochirotida</taxon>
        <taxon>Stichopodidae</taxon>
        <taxon>Apostichopus</taxon>
    </lineage>
</organism>
<dbReference type="Proteomes" id="UP000230750">
    <property type="component" value="Unassembled WGS sequence"/>
</dbReference>
<protein>
    <submittedName>
        <fullName evidence="2">Uncharacterized protein</fullName>
    </submittedName>
</protein>
<comment type="caution">
    <text evidence="2">The sequence shown here is derived from an EMBL/GenBank/DDBJ whole genome shotgun (WGS) entry which is preliminary data.</text>
</comment>
<dbReference type="AlphaFoldDB" id="A0A2G8KDL3"/>
<feature type="region of interest" description="Disordered" evidence="1">
    <location>
        <begin position="257"/>
        <end position="305"/>
    </location>
</feature>
<name>A0A2G8KDL3_STIJA</name>
<feature type="region of interest" description="Disordered" evidence="1">
    <location>
        <begin position="116"/>
        <end position="243"/>
    </location>
</feature>
<feature type="compositionally biased region" description="Polar residues" evidence="1">
    <location>
        <begin position="257"/>
        <end position="273"/>
    </location>
</feature>
<feature type="compositionally biased region" description="Polar residues" evidence="1">
    <location>
        <begin position="219"/>
        <end position="228"/>
    </location>
</feature>
<feature type="compositionally biased region" description="Polar residues" evidence="1">
    <location>
        <begin position="166"/>
        <end position="189"/>
    </location>
</feature>
<feature type="compositionally biased region" description="Basic residues" evidence="1">
    <location>
        <begin position="124"/>
        <end position="137"/>
    </location>
</feature>
<dbReference type="EMBL" id="MRZV01000669">
    <property type="protein sequence ID" value="PIK46055.1"/>
    <property type="molecule type" value="Genomic_DNA"/>
</dbReference>
<evidence type="ECO:0000313" key="2">
    <source>
        <dbReference type="EMBL" id="PIK46055.1"/>
    </source>
</evidence>
<keyword evidence="3" id="KW-1185">Reference proteome</keyword>
<proteinExistence type="predicted"/>
<accession>A0A2G8KDL3</accession>
<evidence type="ECO:0000313" key="3">
    <source>
        <dbReference type="Proteomes" id="UP000230750"/>
    </source>
</evidence>